<feature type="repeat" description="ANK" evidence="7">
    <location>
        <begin position="214"/>
        <end position="239"/>
    </location>
</feature>
<keyword evidence="2" id="KW-0677">Repeat</keyword>
<dbReference type="PRINTS" id="PR01415">
    <property type="entry name" value="ANKYRIN"/>
</dbReference>
<accession>A0A2H8TV63</accession>
<dbReference type="EMBL" id="GFXV01006388">
    <property type="protein sequence ID" value="MBW18193.1"/>
    <property type="molecule type" value="Transcribed_RNA"/>
</dbReference>
<comment type="similarity">
    <text evidence="5">Belongs to the fem-1 family.</text>
</comment>
<feature type="repeat" description="ANK" evidence="7">
    <location>
        <begin position="148"/>
        <end position="180"/>
    </location>
</feature>
<evidence type="ECO:0000256" key="5">
    <source>
        <dbReference type="ARBA" id="ARBA00038500"/>
    </source>
</evidence>
<organism evidence="8">
    <name type="scientific">Melanaphis sacchari</name>
    <dbReference type="NCBI Taxonomy" id="742174"/>
    <lineage>
        <taxon>Eukaryota</taxon>
        <taxon>Metazoa</taxon>
        <taxon>Ecdysozoa</taxon>
        <taxon>Arthropoda</taxon>
        <taxon>Hexapoda</taxon>
        <taxon>Insecta</taxon>
        <taxon>Pterygota</taxon>
        <taxon>Neoptera</taxon>
        <taxon>Paraneoptera</taxon>
        <taxon>Hemiptera</taxon>
        <taxon>Sternorrhyncha</taxon>
        <taxon>Aphidomorpha</taxon>
        <taxon>Aphidoidea</taxon>
        <taxon>Aphididae</taxon>
        <taxon>Aphidini</taxon>
        <taxon>Melanaphis</taxon>
    </lineage>
</organism>
<dbReference type="SUPFAM" id="SSF48403">
    <property type="entry name" value="Ankyrin repeat"/>
    <property type="match status" value="1"/>
</dbReference>
<dbReference type="InterPro" id="IPR002110">
    <property type="entry name" value="Ankyrin_rpt"/>
</dbReference>
<dbReference type="PANTHER" id="PTHR24173">
    <property type="entry name" value="ANKYRIN REPEAT CONTAINING"/>
    <property type="match status" value="1"/>
</dbReference>
<evidence type="ECO:0000313" key="8">
    <source>
        <dbReference type="EMBL" id="MBW18193.1"/>
    </source>
</evidence>
<dbReference type="Pfam" id="PF12796">
    <property type="entry name" value="Ank_2"/>
    <property type="match status" value="2"/>
</dbReference>
<name>A0A2H8TV63_9HEMI</name>
<protein>
    <recommendedName>
        <fullName evidence="6">Protein fem-1 homolog B</fullName>
    </recommendedName>
</protein>
<dbReference type="PROSITE" id="PS50088">
    <property type="entry name" value="ANK_REPEAT"/>
    <property type="match status" value="4"/>
</dbReference>
<comment type="pathway">
    <text evidence="1">Protein modification; protein ubiquitination.</text>
</comment>
<sequence length="668" mass="75869">MSRHILVRPDLPLGIDDPCHIHSFSSYANQLGTDKKYLYMRFIETIKLIEMEDEDIVDTDFLINRTYTSNFDQQFTLLMEASLNGQIKIVRELFNRFNVAVDNIGDVVHFGSLVKGATALWCAAGTGSIEIVKILVENGANVNFLTETKSSPLRAACYLGHLNIVEYLVEHGANVNITNIYNSTCLMIASHNNHKEVVKYLLKKGADINKQTNCGSTAMHFAAQADNLEIAKLLIAYNAKQLKNEQSLTPILVAAERTHHDFVYFLIDESQLNLTREEKIEAEELLGASFLNDKDHYDLHQGYNILLRAMKRRYEEHPIIKKKIGKTVECYNNKVECQTVQELLDIKDNAEAIHFESLIIRERILGENNPDLLQSIIYRGAVYADAQNFTPCILLWNHALKIANHNKHSIHRDLLRFTQVFCQMIKNNIIIKLSDLKNILQSACNELIIIKKRLSEADCSSEKELSKNEYYSNIKSTLGLIIITSIALLQNGNKDDPLVGDLMKVIVEINKLELKTNKGQTLLHLCLNYDTNVDNIFTTGICCFPNFLAMKLLVHCGANVDAVDNDKNTPLHYIGKFITDFPHIPHDSDFLDTRKMVMELLNAGAHTDFVNKLGVCPHTGYLSNLFHLTNNVPRSLKCLSASVLRYQCPKKYYCDQLPKILVQFTNLH</sequence>
<evidence type="ECO:0000256" key="2">
    <source>
        <dbReference type="ARBA" id="ARBA00022737"/>
    </source>
</evidence>
<dbReference type="PROSITE" id="PS50297">
    <property type="entry name" value="ANK_REP_REGION"/>
    <property type="match status" value="4"/>
</dbReference>
<dbReference type="AlphaFoldDB" id="A0A2H8TV63"/>
<evidence type="ECO:0000256" key="1">
    <source>
        <dbReference type="ARBA" id="ARBA00004906"/>
    </source>
</evidence>
<proteinExistence type="inferred from homology"/>
<evidence type="ECO:0000256" key="4">
    <source>
        <dbReference type="ARBA" id="ARBA00023043"/>
    </source>
</evidence>
<evidence type="ECO:0000256" key="7">
    <source>
        <dbReference type="PROSITE-ProRule" id="PRU00023"/>
    </source>
</evidence>
<keyword evidence="3" id="KW-0833">Ubl conjugation pathway</keyword>
<dbReference type="Gene3D" id="1.25.40.10">
    <property type="entry name" value="Tetratricopeptide repeat domain"/>
    <property type="match status" value="1"/>
</dbReference>
<feature type="repeat" description="ANK" evidence="7">
    <location>
        <begin position="115"/>
        <end position="147"/>
    </location>
</feature>
<reference evidence="8" key="1">
    <citation type="submission" date="2017-10" db="EMBL/GenBank/DDBJ databases">
        <title>Transcriptome Assembly of Sugarcane Aphid Adults.</title>
        <authorList>
            <person name="Scully E.D."/>
            <person name="Palmer N.A."/>
            <person name="Geib S.M."/>
            <person name="Sarath G."/>
            <person name="Sattler S.E."/>
        </authorList>
    </citation>
    <scope>NUCLEOTIDE SEQUENCE</scope>
    <source>
        <tissue evidence="8">Whole body</tissue>
    </source>
</reference>
<dbReference type="InterPro" id="IPR036770">
    <property type="entry name" value="Ankyrin_rpt-contain_sf"/>
</dbReference>
<dbReference type="SMART" id="SM00248">
    <property type="entry name" value="ANK"/>
    <property type="match status" value="8"/>
</dbReference>
<dbReference type="InterPro" id="IPR011990">
    <property type="entry name" value="TPR-like_helical_dom_sf"/>
</dbReference>
<dbReference type="PANTHER" id="PTHR24173:SF78">
    <property type="entry name" value="PROTEIN FEM-1 HOMOLOG B"/>
    <property type="match status" value="1"/>
</dbReference>
<evidence type="ECO:0000256" key="6">
    <source>
        <dbReference type="ARBA" id="ARBA00072197"/>
    </source>
</evidence>
<dbReference type="Gene3D" id="1.25.40.20">
    <property type="entry name" value="Ankyrin repeat-containing domain"/>
    <property type="match status" value="4"/>
</dbReference>
<dbReference type="GO" id="GO:0005737">
    <property type="term" value="C:cytoplasm"/>
    <property type="evidence" value="ECO:0007669"/>
    <property type="project" value="UniProtKB-SubCell"/>
</dbReference>
<feature type="repeat" description="ANK" evidence="7">
    <location>
        <begin position="181"/>
        <end position="213"/>
    </location>
</feature>
<keyword evidence="4 7" id="KW-0040">ANK repeat</keyword>
<evidence type="ECO:0000256" key="3">
    <source>
        <dbReference type="ARBA" id="ARBA00022786"/>
    </source>
</evidence>
<dbReference type="OrthoDB" id="4429489at2759"/>
<gene>
    <name evidence="8" type="primary">FEM1B_4</name>
</gene>